<gene>
    <name evidence="2" type="ORF">DW040_03055</name>
    <name evidence="1" type="ORF">DW272_02430</name>
</gene>
<organism evidence="2 4">
    <name type="scientific">Blautia obeum</name>
    <dbReference type="NCBI Taxonomy" id="40520"/>
    <lineage>
        <taxon>Bacteria</taxon>
        <taxon>Bacillati</taxon>
        <taxon>Bacillota</taxon>
        <taxon>Clostridia</taxon>
        <taxon>Lachnospirales</taxon>
        <taxon>Lachnospiraceae</taxon>
        <taxon>Blautia</taxon>
    </lineage>
</organism>
<comment type="caution">
    <text evidence="2">The sequence shown here is derived from an EMBL/GenBank/DDBJ whole genome shotgun (WGS) entry which is preliminary data.</text>
</comment>
<dbReference type="EMBL" id="QROE01000001">
    <property type="protein sequence ID" value="RHK98301.1"/>
    <property type="molecule type" value="Genomic_DNA"/>
</dbReference>
<name>A0A415HVM3_9FIRM</name>
<accession>A0A415HVM3</accession>
<evidence type="ECO:0000313" key="3">
    <source>
        <dbReference type="Proteomes" id="UP000284220"/>
    </source>
</evidence>
<evidence type="ECO:0000313" key="4">
    <source>
        <dbReference type="Proteomes" id="UP000284267"/>
    </source>
</evidence>
<proteinExistence type="predicted"/>
<protein>
    <submittedName>
        <fullName evidence="2">Uncharacterized protein</fullName>
    </submittedName>
</protein>
<dbReference type="EMBL" id="QRHZ01000001">
    <property type="protein sequence ID" value="RHG20083.1"/>
    <property type="molecule type" value="Genomic_DNA"/>
</dbReference>
<evidence type="ECO:0000313" key="2">
    <source>
        <dbReference type="EMBL" id="RHK98301.1"/>
    </source>
</evidence>
<evidence type="ECO:0000313" key="1">
    <source>
        <dbReference type="EMBL" id="RHG20083.1"/>
    </source>
</evidence>
<reference evidence="3 4" key="1">
    <citation type="submission" date="2018-08" db="EMBL/GenBank/DDBJ databases">
        <title>A genome reference for cultivated species of the human gut microbiota.</title>
        <authorList>
            <person name="Zou Y."/>
            <person name="Xue W."/>
            <person name="Luo G."/>
        </authorList>
    </citation>
    <scope>NUCLEOTIDE SEQUENCE [LARGE SCALE GENOMIC DNA]</scope>
    <source>
        <strain evidence="2 4">AF39-4</strain>
        <strain evidence="1 3">AM22-9LB</strain>
    </source>
</reference>
<dbReference type="Proteomes" id="UP000284267">
    <property type="component" value="Unassembled WGS sequence"/>
</dbReference>
<dbReference type="RefSeq" id="WP_118197405.1">
    <property type="nucleotide sequence ID" value="NZ_CABJDZ010000001.1"/>
</dbReference>
<dbReference type="AlphaFoldDB" id="A0A415HVM3"/>
<sequence length="88" mass="10227">MEWSNRKYFLVNCGGWLHNLWVSELKGIKSVKIHNPYSWNINHKGHENYMVGVNSSKVNSVITIFNNAKKVTNGRYLYKEITKEIAGQ</sequence>
<dbReference type="Proteomes" id="UP000284220">
    <property type="component" value="Unassembled WGS sequence"/>
</dbReference>